<dbReference type="Pfam" id="PF00041">
    <property type="entry name" value="fn3"/>
    <property type="match status" value="2"/>
</dbReference>
<comment type="caution">
    <text evidence="5">The sequence shown here is derived from an EMBL/GenBank/DDBJ whole genome shotgun (WGS) entry which is preliminary data.</text>
</comment>
<gene>
    <name evidence="5" type="ORF">FCC1311_036432</name>
</gene>
<dbReference type="SUPFAM" id="SSF49265">
    <property type="entry name" value="Fibronectin type III"/>
    <property type="match status" value="1"/>
</dbReference>
<feature type="region of interest" description="Disordered" evidence="2">
    <location>
        <begin position="38"/>
        <end position="65"/>
    </location>
</feature>
<dbReference type="EMBL" id="BEYU01000030">
    <property type="protein sequence ID" value="GBG27422.1"/>
    <property type="molecule type" value="Genomic_DNA"/>
</dbReference>
<dbReference type="Gene3D" id="2.60.40.10">
    <property type="entry name" value="Immunoglobulins"/>
    <property type="match status" value="2"/>
</dbReference>
<dbReference type="PRINTS" id="PR00625">
    <property type="entry name" value="JDOMAIN"/>
</dbReference>
<dbReference type="OrthoDB" id="10250354at2759"/>
<dbReference type="Gene3D" id="1.10.287.110">
    <property type="entry name" value="DnaJ domain"/>
    <property type="match status" value="1"/>
</dbReference>
<reference evidence="5 6" key="1">
    <citation type="submission" date="2017-12" db="EMBL/GenBank/DDBJ databases">
        <title>Sequencing, de novo assembly and annotation of complete genome of a new Thraustochytrid species, strain FCC1311.</title>
        <authorList>
            <person name="Sedici K."/>
            <person name="Godart F."/>
            <person name="Aiese Cigliano R."/>
            <person name="Sanseverino W."/>
            <person name="Barakat M."/>
            <person name="Ortet P."/>
            <person name="Marechal E."/>
            <person name="Cagnac O."/>
            <person name="Amato A."/>
        </authorList>
    </citation>
    <scope>NUCLEOTIDE SEQUENCE [LARGE SCALE GENOMIC DNA]</scope>
</reference>
<feature type="compositionally biased region" description="Polar residues" evidence="2">
    <location>
        <begin position="147"/>
        <end position="158"/>
    </location>
</feature>
<name>A0A2R5G8P2_9STRA</name>
<dbReference type="InterPro" id="IPR003961">
    <property type="entry name" value="FN3_dom"/>
</dbReference>
<evidence type="ECO:0000313" key="5">
    <source>
        <dbReference type="EMBL" id="GBG27422.1"/>
    </source>
</evidence>
<dbReference type="InParanoid" id="A0A2R5G8P2"/>
<feature type="domain" description="Fibronectin type-III" evidence="4">
    <location>
        <begin position="295"/>
        <end position="396"/>
    </location>
</feature>
<dbReference type="PANTHER" id="PTHR13817:SF73">
    <property type="entry name" value="FIBRONECTIN TYPE-III DOMAIN-CONTAINING PROTEIN"/>
    <property type="match status" value="1"/>
</dbReference>
<keyword evidence="1" id="KW-0677">Repeat</keyword>
<dbReference type="PANTHER" id="PTHR13817">
    <property type="entry name" value="TITIN"/>
    <property type="match status" value="1"/>
</dbReference>
<feature type="domain" description="Fibronectin type-III" evidence="4">
    <location>
        <begin position="199"/>
        <end position="294"/>
    </location>
</feature>
<evidence type="ECO:0000256" key="2">
    <source>
        <dbReference type="SAM" id="MobiDB-lite"/>
    </source>
</evidence>
<proteinExistence type="predicted"/>
<dbReference type="InterPro" id="IPR013783">
    <property type="entry name" value="Ig-like_fold"/>
</dbReference>
<evidence type="ECO:0000259" key="4">
    <source>
        <dbReference type="PROSITE" id="PS50853"/>
    </source>
</evidence>
<dbReference type="SMART" id="SM00271">
    <property type="entry name" value="DnaJ"/>
    <property type="match status" value="1"/>
</dbReference>
<feature type="region of interest" description="Disordered" evidence="2">
    <location>
        <begin position="143"/>
        <end position="201"/>
    </location>
</feature>
<dbReference type="InterPro" id="IPR001623">
    <property type="entry name" value="DnaJ_domain"/>
</dbReference>
<dbReference type="InterPro" id="IPR036116">
    <property type="entry name" value="FN3_sf"/>
</dbReference>
<dbReference type="SMART" id="SM00060">
    <property type="entry name" value="FN3"/>
    <property type="match status" value="2"/>
</dbReference>
<dbReference type="SUPFAM" id="SSF46565">
    <property type="entry name" value="Chaperone J-domain"/>
    <property type="match status" value="1"/>
</dbReference>
<evidence type="ECO:0000259" key="3">
    <source>
        <dbReference type="PROSITE" id="PS50076"/>
    </source>
</evidence>
<evidence type="ECO:0000313" key="6">
    <source>
        <dbReference type="Proteomes" id="UP000241890"/>
    </source>
</evidence>
<organism evidence="5 6">
    <name type="scientific">Hondaea fermentalgiana</name>
    <dbReference type="NCBI Taxonomy" id="2315210"/>
    <lineage>
        <taxon>Eukaryota</taxon>
        <taxon>Sar</taxon>
        <taxon>Stramenopiles</taxon>
        <taxon>Bigyra</taxon>
        <taxon>Labyrinthulomycetes</taxon>
        <taxon>Thraustochytrida</taxon>
        <taxon>Thraustochytriidae</taxon>
        <taxon>Hondaea</taxon>
    </lineage>
</organism>
<dbReference type="PROSITE" id="PS50076">
    <property type="entry name" value="DNAJ_2"/>
    <property type="match status" value="1"/>
</dbReference>
<dbReference type="AlphaFoldDB" id="A0A2R5G8P2"/>
<dbReference type="PROSITE" id="PS50853">
    <property type="entry name" value="FN3"/>
    <property type="match status" value="2"/>
</dbReference>
<feature type="compositionally biased region" description="Low complexity" evidence="2">
    <location>
        <begin position="178"/>
        <end position="195"/>
    </location>
</feature>
<dbReference type="Proteomes" id="UP000241890">
    <property type="component" value="Unassembled WGS sequence"/>
</dbReference>
<evidence type="ECO:0000256" key="1">
    <source>
        <dbReference type="ARBA" id="ARBA00022737"/>
    </source>
</evidence>
<dbReference type="CDD" id="cd00063">
    <property type="entry name" value="FN3"/>
    <property type="match status" value="2"/>
</dbReference>
<dbReference type="InterPro" id="IPR036869">
    <property type="entry name" value="J_dom_sf"/>
</dbReference>
<dbReference type="PRINTS" id="PR00014">
    <property type="entry name" value="FNTYPEIII"/>
</dbReference>
<keyword evidence="6" id="KW-1185">Reference proteome</keyword>
<dbReference type="Pfam" id="PF00226">
    <property type="entry name" value="DnaJ"/>
    <property type="match status" value="1"/>
</dbReference>
<protein>
    <submittedName>
        <fullName evidence="5">Fibronectin type III domain-containing protein 3B</fullName>
    </submittedName>
</protein>
<accession>A0A2R5G8P2</accession>
<sequence length="450" mass="49306">MASSQVAEVLNASRALAIKGEVHEAVAQLLRKRHELQTQATQLADARDENGGSGQRSRSTPHDKQAKALASAIEIINARVQPLLNDLRSNAYKALGVNAGAEVADAKRAYRKLALRFHPDKSEGTTDLFHCIQEAFERFQAGGTLVKPQQTQTNSSFSERFRGRQRQNSSQPGRRSRTGASSSSSSSTSSSSASGPLQTPKNLRMIDHSSASVTVCWDPPPGATPSQVSCYELQFKEADERDWHSASNSLSRTSCQKHNLKPATTYRFRIRALSAQTGEWSPFSGSVTASTMAAVPARPRIISVSTKANLGTFNIVWESGASTGGGSSRYVLEFRPKKAFSAWIEVENSNEYEAASCTRILRDLSFVRAYEFRVRAKNQVGAGPWSSTAAYEPPLSAARTRAKGKLNVVRVKALPRKESRREEEPAHASWSTWDECFRCDNQAEESTFSG</sequence>
<dbReference type="InterPro" id="IPR050964">
    <property type="entry name" value="Striated_Muscle_Regulatory"/>
</dbReference>
<dbReference type="CDD" id="cd06257">
    <property type="entry name" value="DnaJ"/>
    <property type="match status" value="1"/>
</dbReference>
<feature type="domain" description="J" evidence="3">
    <location>
        <begin position="90"/>
        <end position="154"/>
    </location>
</feature>